<comment type="caution">
    <text evidence="1">The sequence shown here is derived from an EMBL/GenBank/DDBJ whole genome shotgun (WGS) entry which is preliminary data.</text>
</comment>
<protein>
    <submittedName>
        <fullName evidence="1">Uncharacterized protein</fullName>
    </submittedName>
</protein>
<organism evidence="1 2">
    <name type="scientific">Crocosphaera chwakensis CCY0110</name>
    <dbReference type="NCBI Taxonomy" id="391612"/>
    <lineage>
        <taxon>Bacteria</taxon>
        <taxon>Bacillati</taxon>
        <taxon>Cyanobacteriota</taxon>
        <taxon>Cyanophyceae</taxon>
        <taxon>Oscillatoriophycideae</taxon>
        <taxon>Chroococcales</taxon>
        <taxon>Aphanothecaceae</taxon>
        <taxon>Crocosphaera</taxon>
        <taxon>Crocosphaera chwakensis</taxon>
    </lineage>
</organism>
<evidence type="ECO:0000313" key="2">
    <source>
        <dbReference type="Proteomes" id="UP000003781"/>
    </source>
</evidence>
<evidence type="ECO:0000313" key="1">
    <source>
        <dbReference type="EMBL" id="EAZ93382.1"/>
    </source>
</evidence>
<keyword evidence="2" id="KW-1185">Reference proteome</keyword>
<accession>A3IHV0</accession>
<sequence length="24" mass="3107">MLCRLKYSFVICWINDIWKRHFFS</sequence>
<reference evidence="1 2" key="1">
    <citation type="submission" date="2007-03" db="EMBL/GenBank/DDBJ databases">
        <authorList>
            <person name="Stal L."/>
            <person name="Ferriera S."/>
            <person name="Johnson J."/>
            <person name="Kravitz S."/>
            <person name="Beeson K."/>
            <person name="Sutton G."/>
            <person name="Rogers Y.-H."/>
            <person name="Friedman R."/>
            <person name="Frazier M."/>
            <person name="Venter J.C."/>
        </authorList>
    </citation>
    <scope>NUCLEOTIDE SEQUENCE [LARGE SCALE GENOMIC DNA]</scope>
    <source>
        <strain evidence="1 2">CCY0110</strain>
    </source>
</reference>
<proteinExistence type="predicted"/>
<gene>
    <name evidence="1" type="ORF">CY0110_16342</name>
</gene>
<name>A3IHV0_9CHRO</name>
<dbReference type="Proteomes" id="UP000003781">
    <property type="component" value="Unassembled WGS sequence"/>
</dbReference>
<dbReference type="EMBL" id="AAXW01000002">
    <property type="protein sequence ID" value="EAZ93382.1"/>
    <property type="molecule type" value="Genomic_DNA"/>
</dbReference>
<dbReference type="AlphaFoldDB" id="A3IHV0"/>